<dbReference type="GO" id="GO:0006325">
    <property type="term" value="P:chromatin organization"/>
    <property type="evidence" value="ECO:0007669"/>
    <property type="project" value="UniProtKB-KW"/>
</dbReference>
<keyword evidence="12" id="KW-0234">DNA repair</keyword>
<evidence type="ECO:0000256" key="2">
    <source>
        <dbReference type="ARBA" id="ARBA00004496"/>
    </source>
</evidence>
<accession>A0AAV3RRK9</accession>
<keyword evidence="6" id="KW-0053">Apoptosis</keyword>
<evidence type="ECO:0000256" key="17">
    <source>
        <dbReference type="ARBA" id="ARBA00032630"/>
    </source>
</evidence>
<reference evidence="18 19" key="1">
    <citation type="submission" date="2024-01" db="EMBL/GenBank/DDBJ databases">
        <title>The complete chloroplast genome sequence of Lithospermum erythrorhizon: insights into the phylogenetic relationship among Boraginaceae species and the maternal lineages of purple gromwells.</title>
        <authorList>
            <person name="Okada T."/>
            <person name="Watanabe K."/>
        </authorList>
    </citation>
    <scope>NUCLEOTIDE SEQUENCE [LARGE SCALE GENOMIC DNA]</scope>
</reference>
<evidence type="ECO:0000256" key="6">
    <source>
        <dbReference type="ARBA" id="ARBA00022703"/>
    </source>
</evidence>
<dbReference type="EMBL" id="BAABME010011586">
    <property type="protein sequence ID" value="GAA0183997.1"/>
    <property type="molecule type" value="Genomic_DNA"/>
</dbReference>
<dbReference type="Pfam" id="PF06113">
    <property type="entry name" value="BRE"/>
    <property type="match status" value="1"/>
</dbReference>
<dbReference type="GO" id="GO:0006302">
    <property type="term" value="P:double-strand break repair"/>
    <property type="evidence" value="ECO:0007669"/>
    <property type="project" value="TreeGrafter"/>
</dbReference>
<keyword evidence="14" id="KW-0131">Cell cycle</keyword>
<keyword evidence="13" id="KW-0539">Nucleus</keyword>
<keyword evidence="11" id="KW-0156">Chromatin regulator</keyword>
<dbReference type="GO" id="GO:0070552">
    <property type="term" value="C:BRISC complex"/>
    <property type="evidence" value="ECO:0007669"/>
    <property type="project" value="InterPro"/>
</dbReference>
<dbReference type="AlphaFoldDB" id="A0AAV3RRK9"/>
<dbReference type="PANTHER" id="PTHR15189:SF7">
    <property type="entry name" value="BRISC AND BRCA1-A COMPLEX MEMBER 2"/>
    <property type="match status" value="1"/>
</dbReference>
<organism evidence="18 19">
    <name type="scientific">Lithospermum erythrorhizon</name>
    <name type="common">Purple gromwell</name>
    <name type="synonym">Lithospermum officinale var. erythrorhizon</name>
    <dbReference type="NCBI Taxonomy" id="34254"/>
    <lineage>
        <taxon>Eukaryota</taxon>
        <taxon>Viridiplantae</taxon>
        <taxon>Streptophyta</taxon>
        <taxon>Embryophyta</taxon>
        <taxon>Tracheophyta</taxon>
        <taxon>Spermatophyta</taxon>
        <taxon>Magnoliopsida</taxon>
        <taxon>eudicotyledons</taxon>
        <taxon>Gunneridae</taxon>
        <taxon>Pentapetalae</taxon>
        <taxon>asterids</taxon>
        <taxon>lamiids</taxon>
        <taxon>Boraginales</taxon>
        <taxon>Boraginaceae</taxon>
        <taxon>Boraginoideae</taxon>
        <taxon>Lithospermeae</taxon>
        <taxon>Lithospermum</taxon>
    </lineage>
</organism>
<dbReference type="GO" id="GO:0005737">
    <property type="term" value="C:cytoplasm"/>
    <property type="evidence" value="ECO:0007669"/>
    <property type="project" value="UniProtKB-SubCell"/>
</dbReference>
<evidence type="ECO:0000256" key="5">
    <source>
        <dbReference type="ARBA" id="ARBA00022618"/>
    </source>
</evidence>
<proteinExistence type="inferred from homology"/>
<keyword evidence="7" id="KW-0677">Repeat</keyword>
<evidence type="ECO:0000256" key="1">
    <source>
        <dbReference type="ARBA" id="ARBA00004123"/>
    </source>
</evidence>
<comment type="caution">
    <text evidence="18">The sequence shown here is derived from an EMBL/GenBank/DDBJ whole genome shotgun (WGS) entry which is preliminary data.</text>
</comment>
<keyword evidence="5" id="KW-0132">Cell division</keyword>
<keyword evidence="4" id="KW-0963">Cytoplasm</keyword>
<evidence type="ECO:0000256" key="3">
    <source>
        <dbReference type="ARBA" id="ARBA00019438"/>
    </source>
</evidence>
<evidence type="ECO:0000313" key="19">
    <source>
        <dbReference type="Proteomes" id="UP001454036"/>
    </source>
</evidence>
<evidence type="ECO:0000256" key="15">
    <source>
        <dbReference type="ARBA" id="ARBA00025766"/>
    </source>
</evidence>
<name>A0AAV3RRK9_LITER</name>
<sequence length="145" mass="16675">MDVLLQRCMAEYLPALEEKLDMQVKDAIASIGARRKIIEALVPHFGRPLEADPVFCRKATFLACSGTFTFMVHFSLPVQFPKQQPNLVLQSSQHFHNGSPVKSQVIDKYPWSPRWDTSEMAVRIFNFLVDECLGFKKYCNETTQY</sequence>
<protein>
    <recommendedName>
        <fullName evidence="3">BRISC and BRCA1-A complex member 2</fullName>
    </recommendedName>
    <alternativeName>
        <fullName evidence="16">BRCA1-A complex subunit BRE</fullName>
    </alternativeName>
    <alternativeName>
        <fullName evidence="17">BRCA1/BRCA2-containing complex subunit 45</fullName>
    </alternativeName>
</protein>
<keyword evidence="9" id="KW-0498">Mitosis</keyword>
<evidence type="ECO:0000256" key="16">
    <source>
        <dbReference type="ARBA" id="ARBA00032491"/>
    </source>
</evidence>
<evidence type="ECO:0000256" key="13">
    <source>
        <dbReference type="ARBA" id="ARBA00023242"/>
    </source>
</evidence>
<evidence type="ECO:0000313" key="18">
    <source>
        <dbReference type="EMBL" id="GAA0183997.1"/>
    </source>
</evidence>
<dbReference type="Proteomes" id="UP001454036">
    <property type="component" value="Unassembled WGS sequence"/>
</dbReference>
<comment type="similarity">
    <text evidence="15">Belongs to the BABAM2 family.</text>
</comment>
<dbReference type="PANTHER" id="PTHR15189">
    <property type="entry name" value="BRISC AND BRCA1-A COMPLEX MEMBER 2"/>
    <property type="match status" value="1"/>
</dbReference>
<evidence type="ECO:0000256" key="7">
    <source>
        <dbReference type="ARBA" id="ARBA00022737"/>
    </source>
</evidence>
<evidence type="ECO:0000256" key="12">
    <source>
        <dbReference type="ARBA" id="ARBA00023204"/>
    </source>
</evidence>
<dbReference type="InterPro" id="IPR010358">
    <property type="entry name" value="BRE"/>
</dbReference>
<gene>
    <name evidence="18" type="ORF">LIER_31314</name>
</gene>
<evidence type="ECO:0000256" key="9">
    <source>
        <dbReference type="ARBA" id="ARBA00022776"/>
    </source>
</evidence>
<keyword evidence="19" id="KW-1185">Reference proteome</keyword>
<evidence type="ECO:0000256" key="14">
    <source>
        <dbReference type="ARBA" id="ARBA00023306"/>
    </source>
</evidence>
<comment type="subcellular location">
    <subcellularLocation>
        <location evidence="2">Cytoplasm</location>
    </subcellularLocation>
    <subcellularLocation>
        <location evidence="1">Nucleus</location>
    </subcellularLocation>
</comment>
<keyword evidence="10" id="KW-0833">Ubl conjugation pathway</keyword>
<evidence type="ECO:0000256" key="10">
    <source>
        <dbReference type="ARBA" id="ARBA00022786"/>
    </source>
</evidence>
<keyword evidence="8" id="KW-0227">DNA damage</keyword>
<dbReference type="GO" id="GO:0051301">
    <property type="term" value="P:cell division"/>
    <property type="evidence" value="ECO:0007669"/>
    <property type="project" value="UniProtKB-KW"/>
</dbReference>
<evidence type="ECO:0000256" key="11">
    <source>
        <dbReference type="ARBA" id="ARBA00022853"/>
    </source>
</evidence>
<evidence type="ECO:0000256" key="8">
    <source>
        <dbReference type="ARBA" id="ARBA00022763"/>
    </source>
</evidence>
<evidence type="ECO:0000256" key="4">
    <source>
        <dbReference type="ARBA" id="ARBA00022490"/>
    </source>
</evidence>